<dbReference type="SUPFAM" id="SSF53850">
    <property type="entry name" value="Periplasmic binding protein-like II"/>
    <property type="match status" value="1"/>
</dbReference>
<dbReference type="Gene3D" id="3.10.105.10">
    <property type="entry name" value="Dipeptide-binding Protein, Domain 3"/>
    <property type="match status" value="1"/>
</dbReference>
<dbReference type="Gene3D" id="3.90.76.10">
    <property type="entry name" value="Dipeptide-binding Protein, Domain 1"/>
    <property type="match status" value="1"/>
</dbReference>
<name>A0A2T2XK13_9FIRM</name>
<gene>
    <name evidence="3" type="ORF">C7B46_03730</name>
</gene>
<evidence type="ECO:0000259" key="2">
    <source>
        <dbReference type="Pfam" id="PF00496"/>
    </source>
</evidence>
<reference evidence="3 4" key="1">
    <citation type="journal article" date="2014" name="BMC Genomics">
        <title>Comparison of environmental and isolate Sulfobacillus genomes reveals diverse carbon, sulfur, nitrogen, and hydrogen metabolisms.</title>
        <authorList>
            <person name="Justice N.B."/>
            <person name="Norman A."/>
            <person name="Brown C.T."/>
            <person name="Singh A."/>
            <person name="Thomas B.C."/>
            <person name="Banfield J.F."/>
        </authorList>
    </citation>
    <scope>NUCLEOTIDE SEQUENCE [LARGE SCALE GENOMIC DNA]</scope>
    <source>
        <strain evidence="3">AMDSBA4</strain>
    </source>
</reference>
<dbReference type="InterPro" id="IPR000914">
    <property type="entry name" value="SBP_5_dom"/>
</dbReference>
<dbReference type="Proteomes" id="UP000242972">
    <property type="component" value="Unassembled WGS sequence"/>
</dbReference>
<comment type="caution">
    <text evidence="3">The sequence shown here is derived from an EMBL/GenBank/DDBJ whole genome shotgun (WGS) entry which is preliminary data.</text>
</comment>
<feature type="signal peptide" evidence="1">
    <location>
        <begin position="1"/>
        <end position="23"/>
    </location>
</feature>
<dbReference type="GO" id="GO:0015833">
    <property type="term" value="P:peptide transport"/>
    <property type="evidence" value="ECO:0007669"/>
    <property type="project" value="TreeGrafter"/>
</dbReference>
<dbReference type="GO" id="GO:1904680">
    <property type="term" value="F:peptide transmembrane transporter activity"/>
    <property type="evidence" value="ECO:0007669"/>
    <property type="project" value="TreeGrafter"/>
</dbReference>
<evidence type="ECO:0000313" key="4">
    <source>
        <dbReference type="Proteomes" id="UP000242972"/>
    </source>
</evidence>
<accession>A0A2T2XK13</accession>
<dbReference type="EMBL" id="PXYW01000006">
    <property type="protein sequence ID" value="PSR34830.1"/>
    <property type="molecule type" value="Genomic_DNA"/>
</dbReference>
<evidence type="ECO:0000256" key="1">
    <source>
        <dbReference type="SAM" id="SignalP"/>
    </source>
</evidence>
<feature type="domain" description="Solute-binding protein family 5" evidence="2">
    <location>
        <begin position="80"/>
        <end position="478"/>
    </location>
</feature>
<dbReference type="InterPro" id="IPR039424">
    <property type="entry name" value="SBP_5"/>
</dbReference>
<dbReference type="Pfam" id="PF00496">
    <property type="entry name" value="SBP_bac_5"/>
    <property type="match status" value="1"/>
</dbReference>
<proteinExistence type="predicted"/>
<dbReference type="PROSITE" id="PS51257">
    <property type="entry name" value="PROKAR_LIPOPROTEIN"/>
    <property type="match status" value="1"/>
</dbReference>
<sequence>MRKPGKKLAIAGCLLLGCSGLLAGCGTSTASTSHAAPLYFLDTWDYNAGLTPMNGNSVSAIMNGLVTTDLAMQLQDNNRYYPEIASRWTQTGRTLTVYLRPNAKWSNGTPLTATDVKMSVELGYIFGYSTASRLAAIHIVNPHEIQFVENTNFPYFAHDLLALTPLYPASEYAHLVPANIAQIYQTSLGSGNAANEASNAISALSKKITAYKSNYFLGDGPYSIKSMTSGEAILTKNPYFWNAGAVKVPEIVAYNVPGNAQAWGYFLGGKADFGSYVAPPTIMKEWLAKTTHHFVKPNAFAQATLVFNPDVYPFNLVKVRQAMAYIINRKAITHIAEPVIGHWVRRPSGAFFSLTKHQYLTATQYDSLNPYLPNTRKAAKLLEEAGFHKSGSQWVMPDGKPFTTQVVIPSGFSDWLMASQEIATELTNFGITTSARAVEQSSYWNAFDENPGGYPIFMNFGGGSPLPYFQMTNFLSWFGYSRTPSGGVSHSKGYISMGGGQHITLPNGTTVDVPKAGYQLADASLYPSRESALVYNIAKALNQTMVAEGLWNYTGNYMYSTDRYVGWPSPNSPDWTPYNNDNGEEVLAFFISQGLLQPAP</sequence>
<evidence type="ECO:0000313" key="3">
    <source>
        <dbReference type="EMBL" id="PSR34830.1"/>
    </source>
</evidence>
<dbReference type="AlphaFoldDB" id="A0A2T2XK13"/>
<organism evidence="3 4">
    <name type="scientific">Sulfobacillus benefaciens</name>
    <dbReference type="NCBI Taxonomy" id="453960"/>
    <lineage>
        <taxon>Bacteria</taxon>
        <taxon>Bacillati</taxon>
        <taxon>Bacillota</taxon>
        <taxon>Clostridia</taxon>
        <taxon>Eubacteriales</taxon>
        <taxon>Clostridiales Family XVII. Incertae Sedis</taxon>
        <taxon>Sulfobacillus</taxon>
    </lineage>
</organism>
<keyword evidence="1" id="KW-0732">Signal</keyword>
<protein>
    <recommendedName>
        <fullName evidence="2">Solute-binding protein family 5 domain-containing protein</fullName>
    </recommendedName>
</protein>
<feature type="chain" id="PRO_5038968228" description="Solute-binding protein family 5 domain-containing protein" evidence="1">
    <location>
        <begin position="24"/>
        <end position="600"/>
    </location>
</feature>
<dbReference type="Gene3D" id="3.40.190.10">
    <property type="entry name" value="Periplasmic binding protein-like II"/>
    <property type="match status" value="1"/>
</dbReference>
<dbReference type="PANTHER" id="PTHR30290">
    <property type="entry name" value="PERIPLASMIC BINDING COMPONENT OF ABC TRANSPORTER"/>
    <property type="match status" value="1"/>
</dbReference>